<reference evidence="3" key="1">
    <citation type="journal article" date="2014" name="Genome Announc.">
        <title>Draft genome sequence of Colletotrichum sublineola, a destructive pathogen of cultivated sorghum.</title>
        <authorList>
            <person name="Baroncelli R."/>
            <person name="Sanz-Martin J.M."/>
            <person name="Rech G.E."/>
            <person name="Sukno S.A."/>
            <person name="Thon M.R."/>
        </authorList>
    </citation>
    <scope>NUCLEOTIDE SEQUENCE [LARGE SCALE GENOMIC DNA]</scope>
    <source>
        <strain evidence="3">TX430BB</strain>
    </source>
</reference>
<evidence type="ECO:0000256" key="1">
    <source>
        <dbReference type="SAM" id="SignalP"/>
    </source>
</evidence>
<dbReference type="eggNOG" id="ENOG502SRT8">
    <property type="taxonomic scope" value="Eukaryota"/>
</dbReference>
<dbReference type="EMBL" id="JMSE01000214">
    <property type="protein sequence ID" value="KDN71266.1"/>
    <property type="molecule type" value="Genomic_DNA"/>
</dbReference>
<name>A0A066XZQ6_COLSU</name>
<keyword evidence="3" id="KW-1185">Reference proteome</keyword>
<dbReference type="OMA" id="CQFYKFT"/>
<feature type="signal peptide" evidence="1">
    <location>
        <begin position="1"/>
        <end position="21"/>
    </location>
</feature>
<dbReference type="HOGENOM" id="CLU_099112_0_0_1"/>
<evidence type="ECO:0000313" key="3">
    <source>
        <dbReference type="Proteomes" id="UP000027238"/>
    </source>
</evidence>
<accession>A0A066XZQ6</accession>
<organism evidence="2 3">
    <name type="scientific">Colletotrichum sublineola</name>
    <name type="common">Sorghum anthracnose fungus</name>
    <dbReference type="NCBI Taxonomy" id="1173701"/>
    <lineage>
        <taxon>Eukaryota</taxon>
        <taxon>Fungi</taxon>
        <taxon>Dikarya</taxon>
        <taxon>Ascomycota</taxon>
        <taxon>Pezizomycotina</taxon>
        <taxon>Sordariomycetes</taxon>
        <taxon>Hypocreomycetidae</taxon>
        <taxon>Glomerellales</taxon>
        <taxon>Glomerellaceae</taxon>
        <taxon>Colletotrichum</taxon>
        <taxon>Colletotrichum graminicola species complex</taxon>
    </lineage>
</organism>
<feature type="chain" id="PRO_5001634554" evidence="1">
    <location>
        <begin position="22"/>
        <end position="174"/>
    </location>
</feature>
<dbReference type="AlphaFoldDB" id="A0A066XZQ6"/>
<dbReference type="Proteomes" id="UP000027238">
    <property type="component" value="Unassembled WGS sequence"/>
</dbReference>
<sequence length="174" mass="18789">MPLTAFISIVMASLVFQQANALPGPAKRSLIKIAPHVQSGHPEAYDAFLRAPSIVLGDVAQRRQSVPGDGKPDPNRPSITPDNIYVLQCGDAGFLGDLDYSSFNTSQAFADKFDNQTSSLSTNTGGQCQFYKFTGCDEKGDDRGVALSYKFNLGMADSDGYAGDYDNQISSWRC</sequence>
<proteinExistence type="predicted"/>
<keyword evidence="1" id="KW-0732">Signal</keyword>
<dbReference type="OrthoDB" id="3636092at2759"/>
<protein>
    <submittedName>
        <fullName evidence="2">Uncharacterized protein</fullName>
    </submittedName>
</protein>
<evidence type="ECO:0000313" key="2">
    <source>
        <dbReference type="EMBL" id="KDN71266.1"/>
    </source>
</evidence>
<gene>
    <name evidence="2" type="ORF">CSUB01_08653</name>
</gene>
<comment type="caution">
    <text evidence="2">The sequence shown here is derived from an EMBL/GenBank/DDBJ whole genome shotgun (WGS) entry which is preliminary data.</text>
</comment>